<proteinExistence type="predicted"/>
<keyword evidence="2" id="KW-1185">Reference proteome</keyword>
<reference evidence="3" key="1">
    <citation type="submission" date="2017-02" db="UniProtKB">
        <authorList>
            <consortium name="WormBaseParasite"/>
        </authorList>
    </citation>
    <scope>IDENTIFICATION</scope>
</reference>
<sequence>VYVCVFCSFTNSKETFGGKNNDLLPDELSNVYGPCEEGYVKSRENISLDVWFQMEETKVKATVEQALSIFEKLSLKAVDNKDSENVGDSKIPRKSFKTTLLCQKMQQPSTASSYTARIFKDRTRHRYKPYLLPLMSKKVETLKRISVLEKLWGIKLEGDVDELRLTLSEQPSIMERSKSSSCSVEASRYSPWELADEGVDGEVAELAEYFNQFVNICLKMSVLAESMYA</sequence>
<name>A0A0R3Q863_9BILA</name>
<protein>
    <submittedName>
        <fullName evidence="3">DUF3453 domain-containing protein</fullName>
    </submittedName>
</protein>
<accession>A0A0R3Q863</accession>
<organism evidence="3">
    <name type="scientific">Brugia timori</name>
    <dbReference type="NCBI Taxonomy" id="42155"/>
    <lineage>
        <taxon>Eukaryota</taxon>
        <taxon>Metazoa</taxon>
        <taxon>Ecdysozoa</taxon>
        <taxon>Nematoda</taxon>
        <taxon>Chromadorea</taxon>
        <taxon>Rhabditida</taxon>
        <taxon>Spirurina</taxon>
        <taxon>Spiruromorpha</taxon>
        <taxon>Filarioidea</taxon>
        <taxon>Onchocercidae</taxon>
        <taxon>Brugia</taxon>
    </lineage>
</organism>
<evidence type="ECO:0000313" key="3">
    <source>
        <dbReference type="WBParaSite" id="BTMF_0000251701-mRNA-1"/>
    </source>
</evidence>
<dbReference type="WBParaSite" id="BTMF_0000251701-mRNA-1">
    <property type="protein sequence ID" value="BTMF_0000251701-mRNA-1"/>
    <property type="gene ID" value="BTMF_0000251701"/>
</dbReference>
<evidence type="ECO:0000313" key="2">
    <source>
        <dbReference type="Proteomes" id="UP000280834"/>
    </source>
</evidence>
<evidence type="ECO:0000313" key="1">
    <source>
        <dbReference type="EMBL" id="VDO11187.1"/>
    </source>
</evidence>
<dbReference type="Proteomes" id="UP000280834">
    <property type="component" value="Unassembled WGS sequence"/>
</dbReference>
<gene>
    <name evidence="1" type="ORF">BTMF_LOCUS1845</name>
</gene>
<dbReference type="AlphaFoldDB" id="A0A0R3Q863"/>
<reference evidence="1 2" key="2">
    <citation type="submission" date="2018-11" db="EMBL/GenBank/DDBJ databases">
        <authorList>
            <consortium name="Pathogen Informatics"/>
        </authorList>
    </citation>
    <scope>NUCLEOTIDE SEQUENCE [LARGE SCALE GENOMIC DNA]</scope>
</reference>
<dbReference type="EMBL" id="UZAG01001403">
    <property type="protein sequence ID" value="VDO11187.1"/>
    <property type="molecule type" value="Genomic_DNA"/>
</dbReference>